<keyword evidence="9" id="KW-1185">Reference proteome</keyword>
<dbReference type="GO" id="GO:0003700">
    <property type="term" value="F:DNA-binding transcription factor activity"/>
    <property type="evidence" value="ECO:0007669"/>
    <property type="project" value="InterPro"/>
</dbReference>
<evidence type="ECO:0000256" key="6">
    <source>
        <dbReference type="SAM" id="MobiDB-lite"/>
    </source>
</evidence>
<protein>
    <recommendedName>
        <fullName evidence="7">WRKY domain-containing protein</fullName>
    </recommendedName>
</protein>
<organism evidence="8 9">
    <name type="scientific">Ambrosia artemisiifolia</name>
    <name type="common">Common ragweed</name>
    <dbReference type="NCBI Taxonomy" id="4212"/>
    <lineage>
        <taxon>Eukaryota</taxon>
        <taxon>Viridiplantae</taxon>
        <taxon>Streptophyta</taxon>
        <taxon>Embryophyta</taxon>
        <taxon>Tracheophyta</taxon>
        <taxon>Spermatophyta</taxon>
        <taxon>Magnoliopsida</taxon>
        <taxon>eudicotyledons</taxon>
        <taxon>Gunneridae</taxon>
        <taxon>Pentapetalae</taxon>
        <taxon>asterids</taxon>
        <taxon>campanulids</taxon>
        <taxon>Asterales</taxon>
        <taxon>Asteraceae</taxon>
        <taxon>Asteroideae</taxon>
        <taxon>Heliantheae alliance</taxon>
        <taxon>Heliantheae</taxon>
        <taxon>Ambrosia</taxon>
    </lineage>
</organism>
<dbReference type="EMBL" id="JAMZMK010008895">
    <property type="protein sequence ID" value="KAI7738012.1"/>
    <property type="molecule type" value="Genomic_DNA"/>
</dbReference>
<keyword evidence="4" id="KW-0804">Transcription</keyword>
<dbReference type="PROSITE" id="PS50811">
    <property type="entry name" value="WRKY"/>
    <property type="match status" value="1"/>
</dbReference>
<dbReference type="InterPro" id="IPR003657">
    <property type="entry name" value="WRKY_dom"/>
</dbReference>
<keyword evidence="3" id="KW-0238">DNA-binding</keyword>
<name>A0AAD5GD99_AMBAR</name>
<dbReference type="GO" id="GO:0043565">
    <property type="term" value="F:sequence-specific DNA binding"/>
    <property type="evidence" value="ECO:0007669"/>
    <property type="project" value="InterPro"/>
</dbReference>
<accession>A0AAD5GD99</accession>
<dbReference type="InterPro" id="IPR044810">
    <property type="entry name" value="WRKY_plant"/>
</dbReference>
<reference evidence="8" key="1">
    <citation type="submission" date="2022-06" db="EMBL/GenBank/DDBJ databases">
        <title>Uncovering the hologenomic basis of an extraordinary plant invasion.</title>
        <authorList>
            <person name="Bieker V.C."/>
            <person name="Martin M.D."/>
            <person name="Gilbert T."/>
            <person name="Hodgins K."/>
            <person name="Battlay P."/>
            <person name="Petersen B."/>
            <person name="Wilson J."/>
        </authorList>
    </citation>
    <scope>NUCLEOTIDE SEQUENCE</scope>
    <source>
        <strain evidence="8">AA19_3_7</strain>
        <tissue evidence="8">Leaf</tissue>
    </source>
</reference>
<evidence type="ECO:0000313" key="9">
    <source>
        <dbReference type="Proteomes" id="UP001206925"/>
    </source>
</evidence>
<evidence type="ECO:0000313" key="8">
    <source>
        <dbReference type="EMBL" id="KAI7738012.1"/>
    </source>
</evidence>
<evidence type="ECO:0000256" key="4">
    <source>
        <dbReference type="ARBA" id="ARBA00023163"/>
    </source>
</evidence>
<sequence length="263" mass="28403">MAVDFVGLQSIDHHLNLMFQLSSSDHNFHNVSVSSLKRTGHARFRRAPSSFTVNTQAPSTSSQSEDKTIVPNKCLLHKSVTETTSSPSTSSSSSVVSFSVSGNIDGSVSNGKQFSSSLGIVSPALTFSSKKPPLPASHRKRCSADRPVASVHGSGRSGCHCCSKRRKSGSKREIRRVPIIGSKVASIPADDYSWKKYGEKKIDGSPYPRVYYKCITGKGCPARKRVELATDDSKMLLVTYDGEHRHSPSLVSMGLTGLSVQSK</sequence>
<evidence type="ECO:0000259" key="7">
    <source>
        <dbReference type="PROSITE" id="PS50811"/>
    </source>
</evidence>
<keyword evidence="2" id="KW-0805">Transcription regulation</keyword>
<dbReference type="SMART" id="SM00774">
    <property type="entry name" value="WRKY"/>
    <property type="match status" value="1"/>
</dbReference>
<gene>
    <name evidence="8" type="ORF">M8C21_031910</name>
</gene>
<dbReference type="GO" id="GO:0005634">
    <property type="term" value="C:nucleus"/>
    <property type="evidence" value="ECO:0007669"/>
    <property type="project" value="UniProtKB-SubCell"/>
</dbReference>
<evidence type="ECO:0000256" key="3">
    <source>
        <dbReference type="ARBA" id="ARBA00023125"/>
    </source>
</evidence>
<keyword evidence="5" id="KW-0539">Nucleus</keyword>
<evidence type="ECO:0000256" key="1">
    <source>
        <dbReference type="ARBA" id="ARBA00004123"/>
    </source>
</evidence>
<dbReference type="Gene3D" id="2.20.25.80">
    <property type="entry name" value="WRKY domain"/>
    <property type="match status" value="1"/>
</dbReference>
<dbReference type="Pfam" id="PF03106">
    <property type="entry name" value="WRKY"/>
    <property type="match status" value="1"/>
</dbReference>
<evidence type="ECO:0000256" key="5">
    <source>
        <dbReference type="ARBA" id="ARBA00023242"/>
    </source>
</evidence>
<dbReference type="Proteomes" id="UP001206925">
    <property type="component" value="Unassembled WGS sequence"/>
</dbReference>
<proteinExistence type="predicted"/>
<comment type="caution">
    <text evidence="8">The sequence shown here is derived from an EMBL/GenBank/DDBJ whole genome shotgun (WGS) entry which is preliminary data.</text>
</comment>
<evidence type="ECO:0000256" key="2">
    <source>
        <dbReference type="ARBA" id="ARBA00023015"/>
    </source>
</evidence>
<comment type="subcellular location">
    <subcellularLocation>
        <location evidence="1">Nucleus</location>
    </subcellularLocation>
</comment>
<feature type="region of interest" description="Disordered" evidence="6">
    <location>
        <begin position="130"/>
        <end position="149"/>
    </location>
</feature>
<dbReference type="AlphaFoldDB" id="A0AAD5GD99"/>
<feature type="domain" description="WRKY" evidence="7">
    <location>
        <begin position="183"/>
        <end position="249"/>
    </location>
</feature>
<dbReference type="PANTHER" id="PTHR31282">
    <property type="entry name" value="WRKY TRANSCRIPTION FACTOR 21-RELATED"/>
    <property type="match status" value="1"/>
</dbReference>
<dbReference type="SUPFAM" id="SSF118290">
    <property type="entry name" value="WRKY DNA-binding domain"/>
    <property type="match status" value="1"/>
</dbReference>
<dbReference type="InterPro" id="IPR036576">
    <property type="entry name" value="WRKY_dom_sf"/>
</dbReference>